<dbReference type="AlphaFoldDB" id="A0AAW2UFJ2"/>
<protein>
    <recommendedName>
        <fullName evidence="2">Gag-pol polyprotein</fullName>
    </recommendedName>
</protein>
<evidence type="ECO:0000313" key="1">
    <source>
        <dbReference type="EMBL" id="KAL0416095.1"/>
    </source>
</evidence>
<sequence>MDSGMAPANITANVNTIPIQNGSNFKSWKENLEIVLGEGIPLLYSTSEEKREKERWEKYNRMCVMTMKKSNPEDSEAQCLKH</sequence>
<gene>
    <name evidence="1" type="ORF">Slati_3441400</name>
</gene>
<reference evidence="1" key="1">
    <citation type="submission" date="2020-06" db="EMBL/GenBank/DDBJ databases">
        <authorList>
            <person name="Li T."/>
            <person name="Hu X."/>
            <person name="Zhang T."/>
            <person name="Song X."/>
            <person name="Zhang H."/>
            <person name="Dai N."/>
            <person name="Sheng W."/>
            <person name="Hou X."/>
            <person name="Wei L."/>
        </authorList>
    </citation>
    <scope>NUCLEOTIDE SEQUENCE</scope>
    <source>
        <strain evidence="1">KEN1</strain>
        <tissue evidence="1">Leaf</tissue>
    </source>
</reference>
<name>A0AAW2UFJ2_9LAMI</name>
<proteinExistence type="predicted"/>
<organism evidence="1">
    <name type="scientific">Sesamum latifolium</name>
    <dbReference type="NCBI Taxonomy" id="2727402"/>
    <lineage>
        <taxon>Eukaryota</taxon>
        <taxon>Viridiplantae</taxon>
        <taxon>Streptophyta</taxon>
        <taxon>Embryophyta</taxon>
        <taxon>Tracheophyta</taxon>
        <taxon>Spermatophyta</taxon>
        <taxon>Magnoliopsida</taxon>
        <taxon>eudicotyledons</taxon>
        <taxon>Gunneridae</taxon>
        <taxon>Pentapetalae</taxon>
        <taxon>asterids</taxon>
        <taxon>lamiids</taxon>
        <taxon>Lamiales</taxon>
        <taxon>Pedaliaceae</taxon>
        <taxon>Sesamum</taxon>
    </lineage>
</organism>
<comment type="caution">
    <text evidence="1">The sequence shown here is derived from an EMBL/GenBank/DDBJ whole genome shotgun (WGS) entry which is preliminary data.</text>
</comment>
<evidence type="ECO:0008006" key="2">
    <source>
        <dbReference type="Google" id="ProtNLM"/>
    </source>
</evidence>
<dbReference type="EMBL" id="JACGWN010000012">
    <property type="protein sequence ID" value="KAL0416095.1"/>
    <property type="molecule type" value="Genomic_DNA"/>
</dbReference>
<accession>A0AAW2UFJ2</accession>
<reference evidence="1" key="2">
    <citation type="journal article" date="2024" name="Plant">
        <title>Genomic evolution and insights into agronomic trait innovations of Sesamum species.</title>
        <authorList>
            <person name="Miao H."/>
            <person name="Wang L."/>
            <person name="Qu L."/>
            <person name="Liu H."/>
            <person name="Sun Y."/>
            <person name="Le M."/>
            <person name="Wang Q."/>
            <person name="Wei S."/>
            <person name="Zheng Y."/>
            <person name="Lin W."/>
            <person name="Duan Y."/>
            <person name="Cao H."/>
            <person name="Xiong S."/>
            <person name="Wang X."/>
            <person name="Wei L."/>
            <person name="Li C."/>
            <person name="Ma Q."/>
            <person name="Ju M."/>
            <person name="Zhao R."/>
            <person name="Li G."/>
            <person name="Mu C."/>
            <person name="Tian Q."/>
            <person name="Mei H."/>
            <person name="Zhang T."/>
            <person name="Gao T."/>
            <person name="Zhang H."/>
        </authorList>
    </citation>
    <scope>NUCLEOTIDE SEQUENCE</scope>
    <source>
        <strain evidence="1">KEN1</strain>
    </source>
</reference>